<feature type="compositionally biased region" description="Polar residues" evidence="1">
    <location>
        <begin position="77"/>
        <end position="89"/>
    </location>
</feature>
<reference evidence="2 3" key="1">
    <citation type="submission" date="2020-04" db="EMBL/GenBank/DDBJ databases">
        <title>Perkinsus chesapeaki whole genome sequence.</title>
        <authorList>
            <person name="Bogema D.R."/>
        </authorList>
    </citation>
    <scope>NUCLEOTIDE SEQUENCE [LARGE SCALE GENOMIC DNA]</scope>
    <source>
        <strain evidence="2">ATCC PRA-425</strain>
    </source>
</reference>
<accession>A0A7J6M0E3</accession>
<evidence type="ECO:0000256" key="1">
    <source>
        <dbReference type="SAM" id="MobiDB-lite"/>
    </source>
</evidence>
<name>A0A7J6M0E3_PERCH</name>
<sequence length="320" mass="37562">MSSYHHRSAPYGPQRGNNDDSRRVHVNSSSVRDRYTATDRLRYQDAQRDYGRLVTRDEIRGMTVHQRHQAMMSIALSSRNRQQSTAQSESSHHRRPLSDYAALRSKHRFVRDPDDDADESWANQLAKEYYDRLYHEYVICDLKGYRKNQIGFRWQTEQEMLQGKGQMRCANMRCTSTQQLRTFEVDFAYKEHGEHRRELVKVRLCYPCSIKLNWRSIKKAKRKGKEFRIKKDESVVDAGETTADRGDVVDLSNEDGRIKEELVDGNESADDIDENDKEALKVCWVVLEERMWRNDGQGAVATGEEKRANEFGDYFDELFQ</sequence>
<organism evidence="2 3">
    <name type="scientific">Perkinsus chesapeaki</name>
    <name type="common">Clam parasite</name>
    <name type="synonym">Perkinsus andrewsi</name>
    <dbReference type="NCBI Taxonomy" id="330153"/>
    <lineage>
        <taxon>Eukaryota</taxon>
        <taxon>Sar</taxon>
        <taxon>Alveolata</taxon>
        <taxon>Perkinsozoa</taxon>
        <taxon>Perkinsea</taxon>
        <taxon>Perkinsida</taxon>
        <taxon>Perkinsidae</taxon>
        <taxon>Perkinsus</taxon>
    </lineage>
</organism>
<dbReference type="EMBL" id="JAAPAO010000277">
    <property type="protein sequence ID" value="KAF4664876.1"/>
    <property type="molecule type" value="Genomic_DNA"/>
</dbReference>
<evidence type="ECO:0000313" key="2">
    <source>
        <dbReference type="EMBL" id="KAF4664876.1"/>
    </source>
</evidence>
<dbReference type="Pfam" id="PF09725">
    <property type="entry name" value="Fra10Ac1"/>
    <property type="match status" value="1"/>
</dbReference>
<feature type="region of interest" description="Disordered" evidence="1">
    <location>
        <begin position="77"/>
        <end position="100"/>
    </location>
</feature>
<evidence type="ECO:0000313" key="3">
    <source>
        <dbReference type="Proteomes" id="UP000591131"/>
    </source>
</evidence>
<evidence type="ECO:0008006" key="4">
    <source>
        <dbReference type="Google" id="ProtNLM"/>
    </source>
</evidence>
<proteinExistence type="predicted"/>
<dbReference type="Proteomes" id="UP000591131">
    <property type="component" value="Unassembled WGS sequence"/>
</dbReference>
<protein>
    <recommendedName>
        <fullName evidence="4">Protein FRA10AC1</fullName>
    </recommendedName>
</protein>
<comment type="caution">
    <text evidence="2">The sequence shown here is derived from an EMBL/GenBank/DDBJ whole genome shotgun (WGS) entry which is preliminary data.</text>
</comment>
<feature type="compositionally biased region" description="Basic and acidic residues" evidence="1">
    <location>
        <begin position="31"/>
        <end position="40"/>
    </location>
</feature>
<gene>
    <name evidence="2" type="ORF">FOL47_004889</name>
</gene>
<dbReference type="AlphaFoldDB" id="A0A7J6M0E3"/>
<dbReference type="OrthoDB" id="197967at2759"/>
<keyword evidence="3" id="KW-1185">Reference proteome</keyword>
<feature type="region of interest" description="Disordered" evidence="1">
    <location>
        <begin position="1"/>
        <end position="40"/>
    </location>
</feature>
<dbReference type="InterPro" id="IPR019129">
    <property type="entry name" value="Folate-sensitive_fs_Fra10Ac1"/>
</dbReference>